<dbReference type="InterPro" id="IPR036179">
    <property type="entry name" value="Ig-like_dom_sf"/>
</dbReference>
<dbReference type="EMBL" id="NCKU01000432">
    <property type="protein sequence ID" value="RWS15529.1"/>
    <property type="molecule type" value="Genomic_DNA"/>
</dbReference>
<dbReference type="PANTHER" id="PTHR21261">
    <property type="entry name" value="BEAT PROTEIN"/>
    <property type="match status" value="1"/>
</dbReference>
<dbReference type="STRING" id="1965070.A0A443RJT7"/>
<gene>
    <name evidence="2" type="ORF">B4U79_07453</name>
</gene>
<feature type="non-terminal residue" evidence="2">
    <location>
        <position position="118"/>
    </location>
</feature>
<dbReference type="OrthoDB" id="6343941at2759"/>
<organism evidence="2 3">
    <name type="scientific">Dinothrombium tinctorium</name>
    <dbReference type="NCBI Taxonomy" id="1965070"/>
    <lineage>
        <taxon>Eukaryota</taxon>
        <taxon>Metazoa</taxon>
        <taxon>Ecdysozoa</taxon>
        <taxon>Arthropoda</taxon>
        <taxon>Chelicerata</taxon>
        <taxon>Arachnida</taxon>
        <taxon>Acari</taxon>
        <taxon>Acariformes</taxon>
        <taxon>Trombidiformes</taxon>
        <taxon>Prostigmata</taxon>
        <taxon>Anystina</taxon>
        <taxon>Parasitengona</taxon>
        <taxon>Trombidioidea</taxon>
        <taxon>Trombidiidae</taxon>
        <taxon>Dinothrombium</taxon>
    </lineage>
</organism>
<dbReference type="AlphaFoldDB" id="A0A443RJT7"/>
<protein>
    <recommendedName>
        <fullName evidence="1">Ig-like domain-containing protein</fullName>
    </recommendedName>
</protein>
<sequence length="118" mass="13481">MGGTSVLHCLRITEFRVPERVNAGDEVHLICVYDLQGESLYTLKWYREEKEFFRLEPKANPKKQFFNVAGINVDEENSNETTVILKNVDNSTSGVFSCEISAEVTFQTVNEEKTMIVN</sequence>
<dbReference type="Gene3D" id="2.60.40.10">
    <property type="entry name" value="Immunoglobulins"/>
    <property type="match status" value="1"/>
</dbReference>
<comment type="caution">
    <text evidence="2">The sequence shown here is derived from an EMBL/GenBank/DDBJ whole genome shotgun (WGS) entry which is preliminary data.</text>
</comment>
<dbReference type="Proteomes" id="UP000285301">
    <property type="component" value="Unassembled WGS sequence"/>
</dbReference>
<proteinExistence type="predicted"/>
<dbReference type="PANTHER" id="PTHR21261:SF15">
    <property type="entry name" value="BEATEN PATH IIIA, ISOFORM D-RELATED"/>
    <property type="match status" value="1"/>
</dbReference>
<reference evidence="2 3" key="1">
    <citation type="journal article" date="2018" name="Gigascience">
        <title>Genomes of trombidid mites reveal novel predicted allergens and laterally-transferred genes associated with secondary metabolism.</title>
        <authorList>
            <person name="Dong X."/>
            <person name="Chaisiri K."/>
            <person name="Xia D."/>
            <person name="Armstrong S.D."/>
            <person name="Fang Y."/>
            <person name="Donnelly M.J."/>
            <person name="Kadowaki T."/>
            <person name="McGarry J.W."/>
            <person name="Darby A.C."/>
            <person name="Makepeace B.L."/>
        </authorList>
    </citation>
    <scope>NUCLEOTIDE SEQUENCE [LARGE SCALE GENOMIC DNA]</scope>
    <source>
        <strain evidence="2">UoL-WK</strain>
    </source>
</reference>
<evidence type="ECO:0000259" key="1">
    <source>
        <dbReference type="PROSITE" id="PS50835"/>
    </source>
</evidence>
<accession>A0A443RJT7</accession>
<name>A0A443RJT7_9ACAR</name>
<evidence type="ECO:0000313" key="2">
    <source>
        <dbReference type="EMBL" id="RWS15529.1"/>
    </source>
</evidence>
<feature type="domain" description="Ig-like" evidence="1">
    <location>
        <begin position="10"/>
        <end position="110"/>
    </location>
</feature>
<dbReference type="InterPro" id="IPR013783">
    <property type="entry name" value="Ig-like_fold"/>
</dbReference>
<dbReference type="PROSITE" id="PS50835">
    <property type="entry name" value="IG_LIKE"/>
    <property type="match status" value="1"/>
</dbReference>
<dbReference type="InterPro" id="IPR007110">
    <property type="entry name" value="Ig-like_dom"/>
</dbReference>
<keyword evidence="3" id="KW-1185">Reference proteome</keyword>
<dbReference type="SUPFAM" id="SSF48726">
    <property type="entry name" value="Immunoglobulin"/>
    <property type="match status" value="1"/>
</dbReference>
<evidence type="ECO:0000313" key="3">
    <source>
        <dbReference type="Proteomes" id="UP000285301"/>
    </source>
</evidence>
<dbReference type="FunFam" id="2.60.40.10:FF:000437">
    <property type="entry name" value="Beat-IIIc, isoform A"/>
    <property type="match status" value="1"/>
</dbReference>